<evidence type="ECO:0000313" key="2">
    <source>
        <dbReference type="EMBL" id="PJA90218.1"/>
    </source>
</evidence>
<gene>
    <name evidence="2" type="ORF">CO137_00815</name>
</gene>
<evidence type="ECO:0000313" key="3">
    <source>
        <dbReference type="Proteomes" id="UP000230843"/>
    </source>
</evidence>
<sequence>MTFLKKNKKSKYEKLFSKIGMVLFFIGTIFIPLLYLPFTSDVLTLPKQLLLYLLVLVLLLVWLTKVVLSKELIIKRTIFDIPIVALFITTLLSSFLSFSSSISFAGKTDIFLLNASSIIAFILWFWLFLQLVDTAKKWNLLISALLVSFSLSSFFFIILDISIFDFLNKYIVQNTVSQKSSLFGIFAGVGSI</sequence>
<proteinExistence type="predicted"/>
<feature type="transmembrane region" description="Helical" evidence="1">
    <location>
        <begin position="50"/>
        <end position="68"/>
    </location>
</feature>
<feature type="non-terminal residue" evidence="2">
    <location>
        <position position="192"/>
    </location>
</feature>
<reference evidence="3" key="1">
    <citation type="submission" date="2017-09" db="EMBL/GenBank/DDBJ databases">
        <title>Depth-based differentiation of microbial function through sediment-hosted aquifers and enrichment of novel symbionts in the deep terrestrial subsurface.</title>
        <authorList>
            <person name="Probst A.J."/>
            <person name="Ladd B."/>
            <person name="Jarett J.K."/>
            <person name="Geller-Mcgrath D.E."/>
            <person name="Sieber C.M.K."/>
            <person name="Emerson J.B."/>
            <person name="Anantharaman K."/>
            <person name="Thomas B.C."/>
            <person name="Malmstrom R."/>
            <person name="Stieglmeier M."/>
            <person name="Klingl A."/>
            <person name="Woyke T."/>
            <person name="Ryan C.M."/>
            <person name="Banfield J.F."/>
        </authorList>
    </citation>
    <scope>NUCLEOTIDE SEQUENCE [LARGE SCALE GENOMIC DNA]</scope>
</reference>
<name>A0A2M7Z7K2_9BACT</name>
<dbReference type="EMBL" id="PFVJ01000019">
    <property type="protein sequence ID" value="PJA90218.1"/>
    <property type="molecule type" value="Genomic_DNA"/>
</dbReference>
<protein>
    <submittedName>
        <fullName evidence="2">Uncharacterized protein</fullName>
    </submittedName>
</protein>
<feature type="transmembrane region" description="Helical" evidence="1">
    <location>
        <begin position="110"/>
        <end position="129"/>
    </location>
</feature>
<organism evidence="2 3">
    <name type="scientific">Candidatus Magasanikbacteria bacterium CG_4_9_14_3_um_filter_32_9</name>
    <dbReference type="NCBI Taxonomy" id="1974644"/>
    <lineage>
        <taxon>Bacteria</taxon>
        <taxon>Candidatus Magasanikiibacteriota</taxon>
    </lineage>
</organism>
<keyword evidence="1" id="KW-0472">Membrane</keyword>
<keyword evidence="1" id="KW-1133">Transmembrane helix</keyword>
<accession>A0A2M7Z7K2</accession>
<evidence type="ECO:0000256" key="1">
    <source>
        <dbReference type="SAM" id="Phobius"/>
    </source>
</evidence>
<feature type="transmembrane region" description="Helical" evidence="1">
    <location>
        <begin position="141"/>
        <end position="164"/>
    </location>
</feature>
<dbReference type="AlphaFoldDB" id="A0A2M7Z7K2"/>
<feature type="transmembrane region" description="Helical" evidence="1">
    <location>
        <begin position="77"/>
        <end position="98"/>
    </location>
</feature>
<comment type="caution">
    <text evidence="2">The sequence shown here is derived from an EMBL/GenBank/DDBJ whole genome shotgun (WGS) entry which is preliminary data.</text>
</comment>
<dbReference type="Proteomes" id="UP000230843">
    <property type="component" value="Unassembled WGS sequence"/>
</dbReference>
<keyword evidence="1" id="KW-0812">Transmembrane</keyword>
<feature type="transmembrane region" description="Helical" evidence="1">
    <location>
        <begin position="21"/>
        <end position="38"/>
    </location>
</feature>